<dbReference type="Pfam" id="PF00512">
    <property type="entry name" value="HisKA"/>
    <property type="match status" value="1"/>
</dbReference>
<organism evidence="10 11">
    <name type="scientific">Temperatibacter marinus</name>
    <dbReference type="NCBI Taxonomy" id="1456591"/>
    <lineage>
        <taxon>Bacteria</taxon>
        <taxon>Pseudomonadati</taxon>
        <taxon>Pseudomonadota</taxon>
        <taxon>Alphaproteobacteria</taxon>
        <taxon>Kordiimonadales</taxon>
        <taxon>Temperatibacteraceae</taxon>
        <taxon>Temperatibacter</taxon>
    </lineage>
</organism>
<evidence type="ECO:0000259" key="9">
    <source>
        <dbReference type="PROSITE" id="PS50109"/>
    </source>
</evidence>
<keyword evidence="8" id="KW-0472">Membrane</keyword>
<dbReference type="RefSeq" id="WP_310798664.1">
    <property type="nucleotide sequence ID" value="NZ_CP123872.1"/>
</dbReference>
<dbReference type="PANTHER" id="PTHR43047:SF72">
    <property type="entry name" value="OSMOSENSING HISTIDINE PROTEIN KINASE SLN1"/>
    <property type="match status" value="1"/>
</dbReference>
<evidence type="ECO:0000313" key="11">
    <source>
        <dbReference type="Proteomes" id="UP001268683"/>
    </source>
</evidence>
<keyword evidence="7" id="KW-0175">Coiled coil</keyword>
<keyword evidence="3" id="KW-0597">Phosphoprotein</keyword>
<dbReference type="SMART" id="SM00387">
    <property type="entry name" value="HATPase_c"/>
    <property type="match status" value="1"/>
</dbReference>
<dbReference type="SMART" id="SM00388">
    <property type="entry name" value="HisKA"/>
    <property type="match status" value="1"/>
</dbReference>
<dbReference type="PANTHER" id="PTHR43047">
    <property type="entry name" value="TWO-COMPONENT HISTIDINE PROTEIN KINASE"/>
    <property type="match status" value="1"/>
</dbReference>
<feature type="transmembrane region" description="Helical" evidence="8">
    <location>
        <begin position="299"/>
        <end position="321"/>
    </location>
</feature>
<dbReference type="SUPFAM" id="SSF55874">
    <property type="entry name" value="ATPase domain of HSP90 chaperone/DNA topoisomerase II/histidine kinase"/>
    <property type="match status" value="1"/>
</dbReference>
<evidence type="ECO:0000256" key="6">
    <source>
        <dbReference type="ARBA" id="ARBA00023012"/>
    </source>
</evidence>
<dbReference type="InterPro" id="IPR003661">
    <property type="entry name" value="HisK_dim/P_dom"/>
</dbReference>
<keyword evidence="8" id="KW-1133">Transmembrane helix</keyword>
<dbReference type="GO" id="GO:0005524">
    <property type="term" value="F:ATP binding"/>
    <property type="evidence" value="ECO:0007669"/>
    <property type="project" value="UniProtKB-KW"/>
</dbReference>
<evidence type="ECO:0000256" key="5">
    <source>
        <dbReference type="ARBA" id="ARBA00022777"/>
    </source>
</evidence>
<dbReference type="AlphaFoldDB" id="A0AA52H955"/>
<keyword evidence="6" id="KW-0902">Two-component regulatory system</keyword>
<keyword evidence="11" id="KW-1185">Reference proteome</keyword>
<protein>
    <recommendedName>
        <fullName evidence="2">histidine kinase</fullName>
        <ecNumber evidence="2">2.7.13.3</ecNumber>
    </recommendedName>
</protein>
<dbReference type="KEGG" id="tmk:QGN29_00420"/>
<dbReference type="InterPro" id="IPR036890">
    <property type="entry name" value="HATPase_C_sf"/>
</dbReference>
<dbReference type="SUPFAM" id="SSF47384">
    <property type="entry name" value="Homodimeric domain of signal transducing histidine kinase"/>
    <property type="match status" value="1"/>
</dbReference>
<comment type="catalytic activity">
    <reaction evidence="1">
        <text>ATP + protein L-histidine = ADP + protein N-phospho-L-histidine.</text>
        <dbReference type="EC" id="2.7.13.3"/>
    </reaction>
</comment>
<feature type="coiled-coil region" evidence="7">
    <location>
        <begin position="341"/>
        <end position="375"/>
    </location>
</feature>
<proteinExistence type="predicted"/>
<evidence type="ECO:0000256" key="8">
    <source>
        <dbReference type="SAM" id="Phobius"/>
    </source>
</evidence>
<keyword evidence="8" id="KW-0812">Transmembrane</keyword>
<evidence type="ECO:0000256" key="1">
    <source>
        <dbReference type="ARBA" id="ARBA00000085"/>
    </source>
</evidence>
<accession>A0AA52H955</accession>
<dbReference type="Gene3D" id="1.10.287.130">
    <property type="match status" value="1"/>
</dbReference>
<dbReference type="CDD" id="cd16922">
    <property type="entry name" value="HATPase_EvgS-ArcB-TorS-like"/>
    <property type="match status" value="1"/>
</dbReference>
<evidence type="ECO:0000313" key="10">
    <source>
        <dbReference type="EMBL" id="WND02826.1"/>
    </source>
</evidence>
<feature type="transmembrane region" description="Helical" evidence="8">
    <location>
        <begin position="7"/>
        <end position="25"/>
    </location>
</feature>
<dbReference type="InterPro" id="IPR036097">
    <property type="entry name" value="HisK_dim/P_sf"/>
</dbReference>
<sequence length="618" mass="69027">MRNYAGIYRATIICLLGFGFCWYMISASIQNEKEKVQDVFEHDASLLIDRVQLRFQDVINNTVRLGIISQSLNTIDQKKYAEFMMPSNTGASLKRSLLVKGRRLSGAAVEAFLDRQDSPDAKNFVKVLQGNALVQDTAFSESKEYFLVESQIANNLKWGNLVNFDMGSIEELRPYLVALEVNNSAKVLPILNSFGGFEFKKHAYIVLVPARSKNGDVAFVGNLVFLEDILNSLFSIEAFSDLILEIDDLYLGANDNKTDFLTATDLPESALEYVGSMQVGEQHWRLVVKPKASAYQSDYNSVMTTATMSIVLVALFLTILIMQNRRTARIQGMISRRTEALRLAHEELESRNSKLQHLNNELALAKYNAEESNKAKSEFLATMSHELRTPLNSVLGFAEIIKSESLGSITEPRYIDYADNIHQSGSHLLAMINDILDLAKLEAGKLTISPTNVMLDIMFKKVVALIQPLADEKNLELSLSLDPNLPRDIFADDNRIRQILINLLSNAVKFTPAGKIVVEAILLDDYMKQPYWQIKVQDTGIGIPAESIDALFQRFSQVDHGVAREFGGTGLGLAICQELVTRMKGRITVESEVNIGTTFMVTLPLSEAQDEDDNSDLL</sequence>
<evidence type="ECO:0000256" key="2">
    <source>
        <dbReference type="ARBA" id="ARBA00012438"/>
    </source>
</evidence>
<dbReference type="GO" id="GO:0005886">
    <property type="term" value="C:plasma membrane"/>
    <property type="evidence" value="ECO:0007669"/>
    <property type="project" value="TreeGrafter"/>
</dbReference>
<feature type="domain" description="Histidine kinase" evidence="9">
    <location>
        <begin position="382"/>
        <end position="607"/>
    </location>
</feature>
<keyword evidence="4" id="KW-0808">Transferase</keyword>
<dbReference type="InterPro" id="IPR004358">
    <property type="entry name" value="Sig_transdc_His_kin-like_C"/>
</dbReference>
<dbReference type="Gene3D" id="3.30.565.10">
    <property type="entry name" value="Histidine kinase-like ATPase, C-terminal domain"/>
    <property type="match status" value="1"/>
</dbReference>
<dbReference type="EC" id="2.7.13.3" evidence="2"/>
<keyword evidence="10" id="KW-0067">ATP-binding</keyword>
<reference evidence="10" key="1">
    <citation type="submission" date="2023-04" db="EMBL/GenBank/DDBJ databases">
        <title>Complete genome sequence of Temperatibacter marinus.</title>
        <authorList>
            <person name="Rong J.-C."/>
            <person name="Yi M.-L."/>
            <person name="Zhao Q."/>
        </authorList>
    </citation>
    <scope>NUCLEOTIDE SEQUENCE</scope>
    <source>
        <strain evidence="10">NBRC 110045</strain>
    </source>
</reference>
<dbReference type="GO" id="GO:0000155">
    <property type="term" value="F:phosphorelay sensor kinase activity"/>
    <property type="evidence" value="ECO:0007669"/>
    <property type="project" value="InterPro"/>
</dbReference>
<name>A0AA52H955_9PROT</name>
<dbReference type="InterPro" id="IPR005467">
    <property type="entry name" value="His_kinase_dom"/>
</dbReference>
<dbReference type="FunFam" id="3.30.565.10:FF:000010">
    <property type="entry name" value="Sensor histidine kinase RcsC"/>
    <property type="match status" value="1"/>
</dbReference>
<keyword evidence="10" id="KW-0547">Nucleotide-binding</keyword>
<gene>
    <name evidence="10" type="ORF">QGN29_00420</name>
</gene>
<dbReference type="Pfam" id="PF02518">
    <property type="entry name" value="HATPase_c"/>
    <property type="match status" value="1"/>
</dbReference>
<dbReference type="InterPro" id="IPR003594">
    <property type="entry name" value="HATPase_dom"/>
</dbReference>
<dbReference type="PROSITE" id="PS50109">
    <property type="entry name" value="HIS_KIN"/>
    <property type="match status" value="1"/>
</dbReference>
<evidence type="ECO:0000256" key="7">
    <source>
        <dbReference type="SAM" id="Coils"/>
    </source>
</evidence>
<evidence type="ECO:0000256" key="4">
    <source>
        <dbReference type="ARBA" id="ARBA00022679"/>
    </source>
</evidence>
<dbReference type="EMBL" id="CP123872">
    <property type="protein sequence ID" value="WND02826.1"/>
    <property type="molecule type" value="Genomic_DNA"/>
</dbReference>
<keyword evidence="5" id="KW-0418">Kinase</keyword>
<dbReference type="Proteomes" id="UP001268683">
    <property type="component" value="Chromosome"/>
</dbReference>
<dbReference type="CDD" id="cd00082">
    <property type="entry name" value="HisKA"/>
    <property type="match status" value="1"/>
</dbReference>
<dbReference type="PRINTS" id="PR00344">
    <property type="entry name" value="BCTRLSENSOR"/>
</dbReference>
<dbReference type="GO" id="GO:0009927">
    <property type="term" value="F:histidine phosphotransfer kinase activity"/>
    <property type="evidence" value="ECO:0007669"/>
    <property type="project" value="TreeGrafter"/>
</dbReference>
<evidence type="ECO:0000256" key="3">
    <source>
        <dbReference type="ARBA" id="ARBA00022553"/>
    </source>
</evidence>